<dbReference type="Pfam" id="PF13464">
    <property type="entry name" value="RodZ_C"/>
    <property type="match status" value="1"/>
</dbReference>
<feature type="region of interest" description="Disordered" evidence="1">
    <location>
        <begin position="295"/>
        <end position="328"/>
    </location>
</feature>
<evidence type="ECO:0000313" key="4">
    <source>
        <dbReference type="EMBL" id="EFR32128.1"/>
    </source>
</evidence>
<evidence type="ECO:0000256" key="2">
    <source>
        <dbReference type="SAM" id="Phobius"/>
    </source>
</evidence>
<name>E4KLY0_9LACT</name>
<dbReference type="GO" id="GO:0003677">
    <property type="term" value="F:DNA binding"/>
    <property type="evidence" value="ECO:0007669"/>
    <property type="project" value="InterPro"/>
</dbReference>
<keyword evidence="2" id="KW-0472">Membrane</keyword>
<dbReference type="Gene3D" id="1.10.260.40">
    <property type="entry name" value="lambda repressor-like DNA-binding domains"/>
    <property type="match status" value="1"/>
</dbReference>
<evidence type="ECO:0000313" key="5">
    <source>
        <dbReference type="Proteomes" id="UP000005990"/>
    </source>
</evidence>
<dbReference type="InterPro" id="IPR010982">
    <property type="entry name" value="Lambda_DNA-bd_dom_sf"/>
</dbReference>
<organism evidence="4 5">
    <name type="scientific">Eremococcus coleocola ACS-139-V-Col8</name>
    <dbReference type="NCBI Taxonomy" id="908337"/>
    <lineage>
        <taxon>Bacteria</taxon>
        <taxon>Bacillati</taxon>
        <taxon>Bacillota</taxon>
        <taxon>Bacilli</taxon>
        <taxon>Lactobacillales</taxon>
        <taxon>Aerococcaceae</taxon>
        <taxon>Eremococcus</taxon>
    </lineage>
</organism>
<dbReference type="Pfam" id="PF13413">
    <property type="entry name" value="HTH_25"/>
    <property type="match status" value="1"/>
</dbReference>
<gene>
    <name evidence="4" type="ORF">HMPREF9257_0963</name>
</gene>
<evidence type="ECO:0000259" key="3">
    <source>
        <dbReference type="Pfam" id="PF13464"/>
    </source>
</evidence>
<evidence type="ECO:0000256" key="1">
    <source>
        <dbReference type="SAM" id="MobiDB-lite"/>
    </source>
</evidence>
<dbReference type="AlphaFoldDB" id="E4KLY0"/>
<feature type="region of interest" description="Disordered" evidence="1">
    <location>
        <begin position="162"/>
        <end position="183"/>
    </location>
</feature>
<feature type="compositionally biased region" description="Low complexity" evidence="1">
    <location>
        <begin position="166"/>
        <end position="177"/>
    </location>
</feature>
<dbReference type="STRING" id="908337.HMPREF9257_0963"/>
<proteinExistence type="predicted"/>
<comment type="caution">
    <text evidence="4">The sequence shown here is derived from an EMBL/GenBank/DDBJ whole genome shotgun (WGS) entry which is preliminary data.</text>
</comment>
<dbReference type="Proteomes" id="UP000005990">
    <property type="component" value="Unassembled WGS sequence"/>
</dbReference>
<reference evidence="4 5" key="1">
    <citation type="submission" date="2010-10" db="EMBL/GenBank/DDBJ databases">
        <authorList>
            <person name="Durkin A.S."/>
            <person name="Madupu R."/>
            <person name="Torralba M."/>
            <person name="Gillis M."/>
            <person name="Methe B."/>
            <person name="Sutton G."/>
            <person name="Nelson K.E."/>
        </authorList>
    </citation>
    <scope>NUCLEOTIDE SEQUENCE [LARGE SCALE GENOMIC DNA]</scope>
    <source>
        <strain evidence="4 5">ACS-139-V-Col8</strain>
    </source>
</reference>
<feature type="compositionally biased region" description="Polar residues" evidence="1">
    <location>
        <begin position="318"/>
        <end position="328"/>
    </location>
</feature>
<dbReference type="eggNOG" id="COG1426">
    <property type="taxonomic scope" value="Bacteria"/>
</dbReference>
<feature type="transmembrane region" description="Helical" evidence="2">
    <location>
        <begin position="117"/>
        <end position="138"/>
    </location>
</feature>
<sequence>MNNLGSKLRDARIEKGYTLNTLQQLTKIQKKYLQAIEEENYDQLPGAFYVRAFIKQYADVIGLNGDDLIEEFEAQGHEFDEDELDLAFRSRKEETIPSRSSLHHHEEKSSFEKALSYLPLAILVLLILFIMVTLLIAINKVTKPDSVDESLASVSQSEIVSPVEPESAAQVSEQSSQESEEANIELAENQIKVGNQVLSLVSEPGSNPVYEFDGSSKDYKITVKALNFVWVGVFEDGGIVVDQTLSTDESLDYSMPENVKQAVINLGYPEGATIEVNGTQIDLPEDSYNDTITFVTKDASASPEQTSESPLASEGQDESLTPDTQTEE</sequence>
<dbReference type="PANTHER" id="PTHR34475:SF1">
    <property type="entry name" value="CYTOSKELETON PROTEIN RODZ"/>
    <property type="match status" value="1"/>
</dbReference>
<protein>
    <recommendedName>
        <fullName evidence="3">Cytoskeleton protein RodZ-like C-terminal domain-containing protein</fullName>
    </recommendedName>
</protein>
<dbReference type="InterPro" id="IPR025194">
    <property type="entry name" value="RodZ-like_C"/>
</dbReference>
<keyword evidence="5" id="KW-1185">Reference proteome</keyword>
<feature type="domain" description="Cytoskeleton protein RodZ-like C-terminal" evidence="3">
    <location>
        <begin position="229"/>
        <end position="294"/>
    </location>
</feature>
<dbReference type="PANTHER" id="PTHR34475">
    <property type="match status" value="1"/>
</dbReference>
<dbReference type="InterPro" id="IPR050400">
    <property type="entry name" value="Bact_Cytoskel_RodZ"/>
</dbReference>
<keyword evidence="2" id="KW-0812">Transmembrane</keyword>
<dbReference type="RefSeq" id="WP_006417607.1">
    <property type="nucleotide sequence ID" value="NZ_AENN01000001.1"/>
</dbReference>
<dbReference type="EMBL" id="AENN01000001">
    <property type="protein sequence ID" value="EFR32128.1"/>
    <property type="molecule type" value="Genomic_DNA"/>
</dbReference>
<accession>E4KLY0</accession>
<dbReference type="OrthoDB" id="9797543at2"/>
<dbReference type="SUPFAM" id="SSF47413">
    <property type="entry name" value="lambda repressor-like DNA-binding domains"/>
    <property type="match status" value="1"/>
</dbReference>
<keyword evidence="2" id="KW-1133">Transmembrane helix</keyword>